<dbReference type="Pfam" id="PF13614">
    <property type="entry name" value="AAA_31"/>
    <property type="match status" value="1"/>
</dbReference>
<dbReference type="EMBL" id="RKHO01000001">
    <property type="protein sequence ID" value="ROR90454.1"/>
    <property type="molecule type" value="Genomic_DNA"/>
</dbReference>
<comment type="caution">
    <text evidence="2">The sequence shown here is derived from an EMBL/GenBank/DDBJ whole genome shotgun (WGS) entry which is preliminary data.</text>
</comment>
<reference evidence="2 3" key="1">
    <citation type="submission" date="2018-11" db="EMBL/GenBank/DDBJ databases">
        <title>Sequencing the genomes of 1000 actinobacteria strains.</title>
        <authorList>
            <person name="Klenk H.-P."/>
        </authorList>
    </citation>
    <scope>NUCLEOTIDE SEQUENCE [LARGE SCALE GENOMIC DNA]</scope>
    <source>
        <strain evidence="2 3">DSM 12652</strain>
    </source>
</reference>
<dbReference type="AlphaFoldDB" id="A0A3N2CTA7"/>
<evidence type="ECO:0000259" key="1">
    <source>
        <dbReference type="Pfam" id="PF13614"/>
    </source>
</evidence>
<organism evidence="2 3">
    <name type="scientific">Nocardioides aurantiacus</name>
    <dbReference type="NCBI Taxonomy" id="86796"/>
    <lineage>
        <taxon>Bacteria</taxon>
        <taxon>Bacillati</taxon>
        <taxon>Actinomycetota</taxon>
        <taxon>Actinomycetes</taxon>
        <taxon>Propionibacteriales</taxon>
        <taxon>Nocardioidaceae</taxon>
        <taxon>Nocardioides</taxon>
    </lineage>
</organism>
<proteinExistence type="predicted"/>
<dbReference type="SUPFAM" id="SSF52540">
    <property type="entry name" value="P-loop containing nucleoside triphosphate hydrolases"/>
    <property type="match status" value="1"/>
</dbReference>
<dbReference type="GO" id="GO:0005829">
    <property type="term" value="C:cytosol"/>
    <property type="evidence" value="ECO:0007669"/>
    <property type="project" value="TreeGrafter"/>
</dbReference>
<sequence>MTLLLELDTAVAGVMATALGSGAQVLTRADEVDACLARRADPAVVLGPSIAMGEAALVAERVRRTHPATSVVLVRHDLQPELYAQALQAGIGAVVAADDPEALGAALTRAKQTWQAIHGGQGAEHEGRVLTVFSPKGGVGKTTMTVNLALALTQLGSRVCVVDLDLAFGDVAITVQVIPQHTIADAAGFEDRLDWALLEGLLTSHPSGLQLLAAPTQPEGRDRITPALVRRIISTLRHRFDHVLIDTPPGFDDQVLGAFDETDECIIVATLDVPTVKNAKVALETLDLLHLVERRHLVLNRADDEVGLTASDVEGILGMPVALTLPSATAVASATNHGDPIVHAKPDHPVSRAITGFVPTVAGQLALASAPGAQGRRGLFGRRRKETS</sequence>
<dbReference type="PANTHER" id="PTHR43384">
    <property type="entry name" value="SEPTUM SITE-DETERMINING PROTEIN MIND HOMOLOG, CHLOROPLASTIC-RELATED"/>
    <property type="match status" value="1"/>
</dbReference>
<name>A0A3N2CTA7_9ACTN</name>
<accession>A0A3N2CTA7</accession>
<dbReference type="InterPro" id="IPR027417">
    <property type="entry name" value="P-loop_NTPase"/>
</dbReference>
<dbReference type="GO" id="GO:0016887">
    <property type="term" value="F:ATP hydrolysis activity"/>
    <property type="evidence" value="ECO:0007669"/>
    <property type="project" value="TreeGrafter"/>
</dbReference>
<evidence type="ECO:0000313" key="2">
    <source>
        <dbReference type="EMBL" id="ROR90454.1"/>
    </source>
</evidence>
<feature type="domain" description="AAA" evidence="1">
    <location>
        <begin position="128"/>
        <end position="290"/>
    </location>
</feature>
<keyword evidence="3" id="KW-1185">Reference proteome</keyword>
<protein>
    <submittedName>
        <fullName evidence="2">Pilus assembly protein CpaE</fullName>
    </submittedName>
</protein>
<dbReference type="Proteomes" id="UP000281738">
    <property type="component" value="Unassembled WGS sequence"/>
</dbReference>
<dbReference type="GO" id="GO:0009898">
    <property type="term" value="C:cytoplasmic side of plasma membrane"/>
    <property type="evidence" value="ECO:0007669"/>
    <property type="project" value="TreeGrafter"/>
</dbReference>
<evidence type="ECO:0000313" key="3">
    <source>
        <dbReference type="Proteomes" id="UP000281738"/>
    </source>
</evidence>
<dbReference type="GO" id="GO:0051782">
    <property type="term" value="P:negative regulation of cell division"/>
    <property type="evidence" value="ECO:0007669"/>
    <property type="project" value="TreeGrafter"/>
</dbReference>
<dbReference type="GO" id="GO:0005524">
    <property type="term" value="F:ATP binding"/>
    <property type="evidence" value="ECO:0007669"/>
    <property type="project" value="TreeGrafter"/>
</dbReference>
<dbReference type="InterPro" id="IPR050625">
    <property type="entry name" value="ParA/MinD_ATPase"/>
</dbReference>
<gene>
    <name evidence="2" type="ORF">EDD33_1294</name>
</gene>
<dbReference type="OrthoDB" id="3448281at2"/>
<dbReference type="PANTHER" id="PTHR43384:SF13">
    <property type="entry name" value="SLR0110 PROTEIN"/>
    <property type="match status" value="1"/>
</dbReference>
<dbReference type="RefSeq" id="WP_123389603.1">
    <property type="nucleotide sequence ID" value="NZ_RKHO01000001.1"/>
</dbReference>
<dbReference type="InterPro" id="IPR025669">
    <property type="entry name" value="AAA_dom"/>
</dbReference>
<dbReference type="Gene3D" id="3.40.50.300">
    <property type="entry name" value="P-loop containing nucleotide triphosphate hydrolases"/>
    <property type="match status" value="1"/>
</dbReference>